<evidence type="ECO:0008006" key="6">
    <source>
        <dbReference type="Google" id="ProtNLM"/>
    </source>
</evidence>
<keyword evidence="1" id="KW-0678">Repressor</keyword>
<accession>A0A2P5C8P2</accession>
<name>A0A2P5C8P2_TREOI</name>
<comment type="caution">
    <text evidence="4">The sequence shown here is derived from an EMBL/GenBank/DDBJ whole genome shotgun (WGS) entry which is preliminary data.</text>
</comment>
<dbReference type="AlphaFoldDB" id="A0A2P5C8P2"/>
<gene>
    <name evidence="4" type="ORF">TorRG33x02_293920</name>
</gene>
<organism evidence="4 5">
    <name type="scientific">Trema orientale</name>
    <name type="common">Charcoal tree</name>
    <name type="synonym">Celtis orientalis</name>
    <dbReference type="NCBI Taxonomy" id="63057"/>
    <lineage>
        <taxon>Eukaryota</taxon>
        <taxon>Viridiplantae</taxon>
        <taxon>Streptophyta</taxon>
        <taxon>Embryophyta</taxon>
        <taxon>Tracheophyta</taxon>
        <taxon>Spermatophyta</taxon>
        <taxon>Magnoliopsida</taxon>
        <taxon>eudicotyledons</taxon>
        <taxon>Gunneridae</taxon>
        <taxon>Pentapetalae</taxon>
        <taxon>rosids</taxon>
        <taxon>fabids</taxon>
        <taxon>Rosales</taxon>
        <taxon>Cannabaceae</taxon>
        <taxon>Trema</taxon>
    </lineage>
</organism>
<evidence type="ECO:0000313" key="4">
    <source>
        <dbReference type="EMBL" id="PON57407.1"/>
    </source>
</evidence>
<keyword evidence="2" id="KW-0805">Transcription regulation</keyword>
<protein>
    <recommendedName>
        <fullName evidence="6">SPOROCYTELESS-like EAR-containing protein</fullName>
    </recommendedName>
</protein>
<sequence>MCSKTYSTGCDGDVGGSSWKMQKRQRVPKRGPGVAELEKILREEEKKSTDSDHDHDHHHHQVVVEGRFQPSIPVTGSIVTHLDPNSTNMSQVPLPHVTNSTNYNNVSSALRGRCINDVGIGIGGGSAVFLPEGSLIPLTWTSSPNPNVAEGKSDSGISLPSTVFSNEYSHSGQYWSSRQKRQSTSMVLGVKRPLPPLLADNAPAGSVCHYQVPQVPSHRHIPDHATSFNGGVGYNLNFTKPIRREAKWDVPLEFSHLNNCSTEYEAPNGNFFKFVPSNTTATVLPPYQTVPQQFSKFDYVLPFQGSIKDPNQMSVSDGSDQNKPFYSFLPTREEMGAKERVLRSSNKNEGGDKFREDDIDLNLKLSTRN</sequence>
<dbReference type="InterPro" id="IPR040356">
    <property type="entry name" value="SPEAR"/>
</dbReference>
<dbReference type="PANTHER" id="PTHR33388">
    <property type="entry name" value="OS01G0212500 PROTEIN"/>
    <property type="match status" value="1"/>
</dbReference>
<keyword evidence="5" id="KW-1185">Reference proteome</keyword>
<proteinExistence type="predicted"/>
<dbReference type="OrthoDB" id="1189784at2759"/>
<evidence type="ECO:0000313" key="5">
    <source>
        <dbReference type="Proteomes" id="UP000237000"/>
    </source>
</evidence>
<dbReference type="InParanoid" id="A0A2P5C8P2"/>
<keyword evidence="3" id="KW-0804">Transcription</keyword>
<reference evidence="5" key="1">
    <citation type="submission" date="2016-06" db="EMBL/GenBank/DDBJ databases">
        <title>Parallel loss of symbiosis genes in relatives of nitrogen-fixing non-legume Parasponia.</title>
        <authorList>
            <person name="Van Velzen R."/>
            <person name="Holmer R."/>
            <person name="Bu F."/>
            <person name="Rutten L."/>
            <person name="Van Zeijl A."/>
            <person name="Liu W."/>
            <person name="Santuari L."/>
            <person name="Cao Q."/>
            <person name="Sharma T."/>
            <person name="Shen D."/>
            <person name="Roswanjaya Y."/>
            <person name="Wardhani T."/>
            <person name="Kalhor M.S."/>
            <person name="Jansen J."/>
            <person name="Van den Hoogen J."/>
            <person name="Gungor B."/>
            <person name="Hartog M."/>
            <person name="Hontelez J."/>
            <person name="Verver J."/>
            <person name="Yang W.-C."/>
            <person name="Schijlen E."/>
            <person name="Repin R."/>
            <person name="Schilthuizen M."/>
            <person name="Schranz E."/>
            <person name="Heidstra R."/>
            <person name="Miyata K."/>
            <person name="Fedorova E."/>
            <person name="Kohlen W."/>
            <person name="Bisseling T."/>
            <person name="Smit S."/>
            <person name="Geurts R."/>
        </authorList>
    </citation>
    <scope>NUCLEOTIDE SEQUENCE [LARGE SCALE GENOMIC DNA]</scope>
    <source>
        <strain evidence="5">cv. RG33-2</strain>
    </source>
</reference>
<evidence type="ECO:0000256" key="1">
    <source>
        <dbReference type="ARBA" id="ARBA00022491"/>
    </source>
</evidence>
<dbReference type="Proteomes" id="UP000237000">
    <property type="component" value="Unassembled WGS sequence"/>
</dbReference>
<dbReference type="PANTHER" id="PTHR33388:SF19">
    <property type="entry name" value="SPOROCYTELESS-LIKE EAR-CONTAINING PROTEIN"/>
    <property type="match status" value="1"/>
</dbReference>
<evidence type="ECO:0000256" key="3">
    <source>
        <dbReference type="ARBA" id="ARBA00023163"/>
    </source>
</evidence>
<evidence type="ECO:0000256" key="2">
    <source>
        <dbReference type="ARBA" id="ARBA00023015"/>
    </source>
</evidence>
<dbReference type="EMBL" id="JXTC01000397">
    <property type="protein sequence ID" value="PON57407.1"/>
    <property type="molecule type" value="Genomic_DNA"/>
</dbReference>
<dbReference type="GO" id="GO:0003700">
    <property type="term" value="F:DNA-binding transcription factor activity"/>
    <property type="evidence" value="ECO:0007669"/>
    <property type="project" value="InterPro"/>
</dbReference>